<dbReference type="CDD" id="cd07264">
    <property type="entry name" value="VOC_like"/>
    <property type="match status" value="1"/>
</dbReference>
<keyword evidence="13 20" id="KW-1133">Transmembrane helix</keyword>
<evidence type="ECO:0000256" key="7">
    <source>
        <dbReference type="ARBA" id="ARBA00022692"/>
    </source>
</evidence>
<sequence>MMRPAFAYTVVYVKDVAKSVEFYSRAFGHNVRRLDESHRWGELESGQTTIAFTPLHQHETDDLTGKVQATHTARERAPIEVCFCYPDVDAAFKRAVENGAVAVSEPEDKEWGQKVGYVRDIDGIVVKKCPFPRNLEQVKFLHEQDWLCSLLLSSSPSCLPLPQTKLMISLHRIYFIIVLFTLTFHGRLGFSDNTKLHEAEVRALKEIGKKLGKKDWNFNKDPCSGEGNWVVTTYTTKEFESNITCDCSFLPPNSSCHVIRIALKSQNLTGIVPPEFSKLRHLKVLDLSRNSLTGSIPKEWASMRLEDLSFMGNRLSGPFPKVLTRLTMLKNLSLEGNQFSGPIPPDIGKLVHLEKLHLPSNAFTGPLTEKLGLLKNLSDMRISDNNFTGPIPDFIGKWTRIMKLQMHGCGLDGPIPSSISTLTSLTDLRISDLGGKPSSFPPLKNLESIKTLILRKCNLNGPIPKYIGDMKKLKTLDLSFNLLSGEIPSSFENMKKADFIYLTGNKLTGGVPNYFVERNKNVDVSFNNFTDESSIPSHDCNRVTSNLVESFALGNKSHKGSTCFLQRMPCVHPKRHHMYKLYINCGGGEVKVDKGITYQADDEPKGASMYVLGGDKHWALSSTGNFMDNDDDADDYTVQNTSRLSINASSPSFGLYRTARVSPLSLTYYGLCLGNGNYTVNLHFAEIIFTDDNTLYSLGKRLFDIYVQDHLVIKNFNIQEAARGSGKPIIKSFLVNVTDHTLKIGLRWAGKGTTGIPIRGVYGPMISAISVEPNFKPPVYYDIKAIILKAGIPVAAATLLLFFILGVFWKKRRDKNAIDKELRGLDLQTGTFTLRQIKAATDNFDVSKKIGEGGFGSVYKGELSEGKLIAYLENNCLSRALFGKDESSRLKLDCTRIAGTIGYMAPEYAMRGYLTEKADVYSFGVVALEIVSGKSNTNFRPTEDFVYLLDWAYVLQERGSLLELVDPTLVSNYSEEEAMLMLNVALMCTNASPTLRPTMSQVVSLLEGKTAMQELLSDPSFSTVNPKLKALRNHFWQNELSRSLSFSTSGPRTGSANSLVDAEEKTGLLD</sequence>
<dbReference type="InterPro" id="IPR001611">
    <property type="entry name" value="Leu-rich_rpt"/>
</dbReference>
<evidence type="ECO:0000259" key="22">
    <source>
        <dbReference type="PROSITE" id="PS51819"/>
    </source>
</evidence>
<keyword evidence="10" id="KW-0547">Nucleotide-binding</keyword>
<dbReference type="PANTHER" id="PTHR48006:SF68">
    <property type="entry name" value="PROTEIN KINASE DOMAIN-CONTAINING PROTEIN"/>
    <property type="match status" value="1"/>
</dbReference>
<dbReference type="InterPro" id="IPR032675">
    <property type="entry name" value="LRR_dom_sf"/>
</dbReference>
<dbReference type="SUPFAM" id="SSF52058">
    <property type="entry name" value="L domain-like"/>
    <property type="match status" value="1"/>
</dbReference>
<evidence type="ECO:0000256" key="18">
    <source>
        <dbReference type="ARBA" id="ARBA00048679"/>
    </source>
</evidence>
<feature type="compositionally biased region" description="Polar residues" evidence="19">
    <location>
        <begin position="1044"/>
        <end position="1058"/>
    </location>
</feature>
<protein>
    <recommendedName>
        <fullName evidence="2">non-specific serine/threonine protein kinase</fullName>
        <ecNumber evidence="2">2.7.11.1</ecNumber>
    </recommendedName>
</protein>
<dbReference type="EMBL" id="LR999451">
    <property type="protein sequence ID" value="CAE5956813.1"/>
    <property type="molecule type" value="Genomic_DNA"/>
</dbReference>
<evidence type="ECO:0000256" key="11">
    <source>
        <dbReference type="ARBA" id="ARBA00022777"/>
    </source>
</evidence>
<evidence type="ECO:0000256" key="16">
    <source>
        <dbReference type="ARBA" id="ARBA00023180"/>
    </source>
</evidence>
<dbReference type="Pfam" id="PF13855">
    <property type="entry name" value="LRR_8"/>
    <property type="match status" value="2"/>
</dbReference>
<dbReference type="SMART" id="SM00220">
    <property type="entry name" value="S_TKc"/>
    <property type="match status" value="1"/>
</dbReference>
<feature type="transmembrane region" description="Helical" evidence="20">
    <location>
        <begin position="786"/>
        <end position="809"/>
    </location>
</feature>
<dbReference type="GO" id="GO:0016020">
    <property type="term" value="C:membrane"/>
    <property type="evidence" value="ECO:0007669"/>
    <property type="project" value="UniProtKB-SubCell"/>
</dbReference>
<dbReference type="Proteomes" id="UP000682877">
    <property type="component" value="Chromosome 1"/>
</dbReference>
<organism evidence="23 24">
    <name type="scientific">Arabidopsis arenosa</name>
    <name type="common">Sand rock-cress</name>
    <name type="synonym">Cardaminopsis arenosa</name>
    <dbReference type="NCBI Taxonomy" id="38785"/>
    <lineage>
        <taxon>Eukaryota</taxon>
        <taxon>Viridiplantae</taxon>
        <taxon>Streptophyta</taxon>
        <taxon>Embryophyta</taxon>
        <taxon>Tracheophyta</taxon>
        <taxon>Spermatophyta</taxon>
        <taxon>Magnoliopsida</taxon>
        <taxon>eudicotyledons</taxon>
        <taxon>Gunneridae</taxon>
        <taxon>Pentapetalae</taxon>
        <taxon>rosids</taxon>
        <taxon>malvids</taxon>
        <taxon>Brassicales</taxon>
        <taxon>Brassicaceae</taxon>
        <taxon>Camelineae</taxon>
        <taxon>Arabidopsis</taxon>
    </lineage>
</organism>
<dbReference type="Gene3D" id="3.10.180.10">
    <property type="entry name" value="2,3-Dihydroxybiphenyl 1,2-Dioxygenase, domain 1"/>
    <property type="match status" value="1"/>
</dbReference>
<dbReference type="SUPFAM" id="SSF54593">
    <property type="entry name" value="Glyoxalase/Bleomycin resistance protein/Dihydroxybiphenyl dioxygenase"/>
    <property type="match status" value="1"/>
</dbReference>
<dbReference type="Gene3D" id="3.80.10.10">
    <property type="entry name" value="Ribonuclease Inhibitor"/>
    <property type="match status" value="3"/>
</dbReference>
<feature type="domain" description="Protein kinase" evidence="21">
    <location>
        <begin position="667"/>
        <end position="1016"/>
    </location>
</feature>
<evidence type="ECO:0000256" key="14">
    <source>
        <dbReference type="ARBA" id="ARBA00023136"/>
    </source>
</evidence>
<dbReference type="Pfam" id="PF00903">
    <property type="entry name" value="Glyoxalase"/>
    <property type="match status" value="1"/>
</dbReference>
<dbReference type="Gene3D" id="3.30.200.20">
    <property type="entry name" value="Phosphorylase Kinase, domain 1"/>
    <property type="match status" value="1"/>
</dbReference>
<proteinExistence type="predicted"/>
<name>A0A8S1ZC57_ARAAE</name>
<dbReference type="Pfam" id="PF11721">
    <property type="entry name" value="Malectin"/>
    <property type="match status" value="1"/>
</dbReference>
<dbReference type="FunFam" id="2.60.120.430:FF:000004">
    <property type="entry name" value="Putative leucine-rich repeat receptor-like serine/threonine-protein kinase"/>
    <property type="match status" value="1"/>
</dbReference>
<evidence type="ECO:0000256" key="17">
    <source>
        <dbReference type="ARBA" id="ARBA00047899"/>
    </source>
</evidence>
<comment type="catalytic activity">
    <reaction evidence="18">
        <text>L-seryl-[protein] + ATP = O-phospho-L-seryl-[protein] + ADP + H(+)</text>
        <dbReference type="Rhea" id="RHEA:17989"/>
        <dbReference type="Rhea" id="RHEA-COMP:9863"/>
        <dbReference type="Rhea" id="RHEA-COMP:11604"/>
        <dbReference type="ChEBI" id="CHEBI:15378"/>
        <dbReference type="ChEBI" id="CHEBI:29999"/>
        <dbReference type="ChEBI" id="CHEBI:30616"/>
        <dbReference type="ChEBI" id="CHEBI:83421"/>
        <dbReference type="ChEBI" id="CHEBI:456216"/>
        <dbReference type="EC" id="2.7.11.1"/>
    </reaction>
</comment>
<evidence type="ECO:0000256" key="8">
    <source>
        <dbReference type="ARBA" id="ARBA00022729"/>
    </source>
</evidence>
<evidence type="ECO:0000256" key="2">
    <source>
        <dbReference type="ARBA" id="ARBA00012513"/>
    </source>
</evidence>
<keyword evidence="3" id="KW-0723">Serine/threonine-protein kinase</keyword>
<evidence type="ECO:0000256" key="12">
    <source>
        <dbReference type="ARBA" id="ARBA00022840"/>
    </source>
</evidence>
<feature type="domain" description="VOC" evidence="22">
    <location>
        <begin position="5"/>
        <end position="131"/>
    </location>
</feature>
<keyword evidence="15" id="KW-0675">Receptor</keyword>
<dbReference type="AlphaFoldDB" id="A0A8S1ZC57"/>
<dbReference type="PROSITE" id="PS50011">
    <property type="entry name" value="PROTEIN_KINASE_DOM"/>
    <property type="match status" value="1"/>
</dbReference>
<evidence type="ECO:0000256" key="5">
    <source>
        <dbReference type="ARBA" id="ARBA00022614"/>
    </source>
</evidence>
<dbReference type="PROSITE" id="PS51819">
    <property type="entry name" value="VOC"/>
    <property type="match status" value="1"/>
</dbReference>
<dbReference type="Pfam" id="PF07714">
    <property type="entry name" value="PK_Tyr_Ser-Thr"/>
    <property type="match status" value="1"/>
</dbReference>
<evidence type="ECO:0000256" key="20">
    <source>
        <dbReference type="SAM" id="Phobius"/>
    </source>
</evidence>
<evidence type="ECO:0000256" key="15">
    <source>
        <dbReference type="ARBA" id="ARBA00023170"/>
    </source>
</evidence>
<dbReference type="SUPFAM" id="SSF56112">
    <property type="entry name" value="Protein kinase-like (PK-like)"/>
    <property type="match status" value="1"/>
</dbReference>
<dbReference type="InterPro" id="IPR029068">
    <property type="entry name" value="Glyas_Bleomycin-R_OHBP_Dase"/>
</dbReference>
<keyword evidence="24" id="KW-1185">Reference proteome</keyword>
<keyword evidence="9" id="KW-0677">Repeat</keyword>
<keyword evidence="16" id="KW-0325">Glycoprotein</keyword>
<comment type="catalytic activity">
    <reaction evidence="17">
        <text>L-threonyl-[protein] + ATP = O-phospho-L-threonyl-[protein] + ADP + H(+)</text>
        <dbReference type="Rhea" id="RHEA:46608"/>
        <dbReference type="Rhea" id="RHEA-COMP:11060"/>
        <dbReference type="Rhea" id="RHEA-COMP:11605"/>
        <dbReference type="ChEBI" id="CHEBI:15378"/>
        <dbReference type="ChEBI" id="CHEBI:30013"/>
        <dbReference type="ChEBI" id="CHEBI:30616"/>
        <dbReference type="ChEBI" id="CHEBI:61977"/>
        <dbReference type="ChEBI" id="CHEBI:456216"/>
        <dbReference type="EC" id="2.7.11.1"/>
    </reaction>
</comment>
<comment type="subcellular location">
    <subcellularLocation>
        <location evidence="1">Membrane</location>
        <topology evidence="1">Single-pass type I membrane protein</topology>
    </subcellularLocation>
</comment>
<dbReference type="InterPro" id="IPR011009">
    <property type="entry name" value="Kinase-like_dom_sf"/>
</dbReference>
<feature type="region of interest" description="Disordered" evidence="19">
    <location>
        <begin position="1044"/>
        <end position="1070"/>
    </location>
</feature>
<dbReference type="InterPro" id="IPR000719">
    <property type="entry name" value="Prot_kinase_dom"/>
</dbReference>
<evidence type="ECO:0000256" key="6">
    <source>
        <dbReference type="ARBA" id="ARBA00022679"/>
    </source>
</evidence>
<evidence type="ECO:0000259" key="21">
    <source>
        <dbReference type="PROSITE" id="PS50011"/>
    </source>
</evidence>
<evidence type="ECO:0000313" key="23">
    <source>
        <dbReference type="EMBL" id="CAE5956813.1"/>
    </source>
</evidence>
<keyword evidence="14 20" id="KW-0472">Membrane</keyword>
<keyword evidence="8" id="KW-0732">Signal</keyword>
<dbReference type="InterPro" id="IPR051824">
    <property type="entry name" value="LRR_Rcpt-Like_S/T_Kinase"/>
</dbReference>
<dbReference type="FunFam" id="3.80.10.10:FF:000452">
    <property type="entry name" value="Probable LRR receptor-like serine/threonine-protein kinase RFK1"/>
    <property type="match status" value="1"/>
</dbReference>
<evidence type="ECO:0000256" key="10">
    <source>
        <dbReference type="ARBA" id="ARBA00022741"/>
    </source>
</evidence>
<dbReference type="PANTHER" id="PTHR48006">
    <property type="entry name" value="LEUCINE-RICH REPEAT-CONTAINING PROTEIN DDB_G0281931-RELATED"/>
    <property type="match status" value="1"/>
</dbReference>
<evidence type="ECO:0000256" key="19">
    <source>
        <dbReference type="SAM" id="MobiDB-lite"/>
    </source>
</evidence>
<dbReference type="EC" id="2.7.11.1" evidence="2"/>
<gene>
    <name evidence="23" type="ORF">AARE701A_LOCUS570</name>
</gene>
<dbReference type="InterPro" id="IPR004360">
    <property type="entry name" value="Glyas_Fos-R_dOase_dom"/>
</dbReference>
<dbReference type="InterPro" id="IPR037523">
    <property type="entry name" value="VOC_core"/>
</dbReference>
<keyword evidence="7 20" id="KW-0812">Transmembrane</keyword>
<evidence type="ECO:0000256" key="9">
    <source>
        <dbReference type="ARBA" id="ARBA00022737"/>
    </source>
</evidence>
<dbReference type="InterPro" id="IPR001245">
    <property type="entry name" value="Ser-Thr/Tyr_kinase_cat_dom"/>
</dbReference>
<dbReference type="Pfam" id="PF00560">
    <property type="entry name" value="LRR_1"/>
    <property type="match status" value="1"/>
</dbReference>
<dbReference type="Gene3D" id="2.60.120.430">
    <property type="entry name" value="Galactose-binding lectin"/>
    <property type="match status" value="1"/>
</dbReference>
<keyword evidence="11" id="KW-0418">Kinase</keyword>
<reference evidence="23" key="1">
    <citation type="submission" date="2021-01" db="EMBL/GenBank/DDBJ databases">
        <authorList>
            <person name="Bezrukov I."/>
        </authorList>
    </citation>
    <scope>NUCLEOTIDE SEQUENCE</scope>
</reference>
<dbReference type="InterPro" id="IPR021720">
    <property type="entry name" value="Malectin_dom"/>
</dbReference>
<keyword evidence="5" id="KW-0433">Leucine-rich repeat</keyword>
<evidence type="ECO:0000256" key="13">
    <source>
        <dbReference type="ARBA" id="ARBA00022989"/>
    </source>
</evidence>
<evidence type="ECO:0000313" key="24">
    <source>
        <dbReference type="Proteomes" id="UP000682877"/>
    </source>
</evidence>
<keyword evidence="12" id="KW-0067">ATP-binding</keyword>
<keyword evidence="6" id="KW-0808">Transferase</keyword>
<dbReference type="Gene3D" id="1.10.510.10">
    <property type="entry name" value="Transferase(Phosphotransferase) domain 1"/>
    <property type="match status" value="1"/>
</dbReference>
<evidence type="ECO:0000256" key="4">
    <source>
        <dbReference type="ARBA" id="ARBA00022553"/>
    </source>
</evidence>
<dbReference type="FunFam" id="3.80.10.10:FF:000433">
    <property type="entry name" value="Putative LRR receptor-like serine/threonine-protein kinase isoform A"/>
    <property type="match status" value="1"/>
</dbReference>
<accession>A0A8S1ZC57</accession>
<evidence type="ECO:0000256" key="3">
    <source>
        <dbReference type="ARBA" id="ARBA00022527"/>
    </source>
</evidence>
<dbReference type="GO" id="GO:0004674">
    <property type="term" value="F:protein serine/threonine kinase activity"/>
    <property type="evidence" value="ECO:0007669"/>
    <property type="project" value="UniProtKB-KW"/>
</dbReference>
<evidence type="ECO:0000256" key="1">
    <source>
        <dbReference type="ARBA" id="ARBA00004479"/>
    </source>
</evidence>
<keyword evidence="4" id="KW-0597">Phosphoprotein</keyword>
<dbReference type="GO" id="GO:0005524">
    <property type="term" value="F:ATP binding"/>
    <property type="evidence" value="ECO:0007669"/>
    <property type="project" value="UniProtKB-KW"/>
</dbReference>